<dbReference type="PROSITE" id="PS51294">
    <property type="entry name" value="HTH_MYB"/>
    <property type="match status" value="2"/>
</dbReference>
<feature type="domain" description="Myb-like" evidence="9">
    <location>
        <begin position="74"/>
        <end position="124"/>
    </location>
</feature>
<evidence type="ECO:0000313" key="11">
    <source>
        <dbReference type="EMBL" id="THU61398.1"/>
    </source>
</evidence>
<evidence type="ECO:0000256" key="4">
    <source>
        <dbReference type="ARBA" id="ARBA00023125"/>
    </source>
</evidence>
<sequence>MGEGSSGAFDEGMGRRPCCDKLGVKKGPWSAEEDNKLINFILANGHCCWRAVPKLAGLLRCGKSCRLRWTNYLRPDLKRGLLSEAEERLVIDLHARLGNRWSKIAAMLPGRTDNEIKNLWNTHIKKKLLKMGIDPVTHRPLHRQGSLEASPSTVTTDKSDDQLQSQGNEGQIPSSDNSCPAEASSIDGGTDTLMSCLWEDSSPVLLDELWQLSSDDDGDNYGSVIAGRMPWEEEGSSEWLLDIQNLENLDGERSISAQEMVDSYTIKISSDLINQLAGGDDKAKKKTKKPKPKISKEPRQPQNNVKPFPSTQKSSPSGGWPLHPPLFMPVAPPDPVTISELEAIRSVLRESQRTVEKLEKHQDKMNQELTQRAKEIRDKEFKLPHQNSSISCTAERDACLNCYKEHASNPLKCAQVVKSFADCARQARLQVSSK</sequence>
<comment type="caution">
    <text evidence="11">The sequence shown here is derived from an EMBL/GenBank/DDBJ whole genome shotgun (WGS) entry which is preliminary data.</text>
</comment>
<evidence type="ECO:0000256" key="7">
    <source>
        <dbReference type="SAM" id="Coils"/>
    </source>
</evidence>
<dbReference type="Gene3D" id="1.10.10.60">
    <property type="entry name" value="Homeodomain-like"/>
    <property type="match status" value="2"/>
</dbReference>
<dbReference type="EMBL" id="PYDT01000005">
    <property type="protein sequence ID" value="THU61398.1"/>
    <property type="molecule type" value="Genomic_DNA"/>
</dbReference>
<feature type="compositionally biased region" description="Basic residues" evidence="8">
    <location>
        <begin position="284"/>
        <end position="293"/>
    </location>
</feature>
<feature type="region of interest" description="Disordered" evidence="8">
    <location>
        <begin position="140"/>
        <end position="186"/>
    </location>
</feature>
<evidence type="ECO:0000256" key="6">
    <source>
        <dbReference type="ARBA" id="ARBA00023242"/>
    </source>
</evidence>
<feature type="region of interest" description="Disordered" evidence="8">
    <location>
        <begin position="277"/>
        <end position="328"/>
    </location>
</feature>
<evidence type="ECO:0000256" key="5">
    <source>
        <dbReference type="ARBA" id="ARBA00023163"/>
    </source>
</evidence>
<dbReference type="PANTHER" id="PTHR47994">
    <property type="entry name" value="F14D16.11-RELATED"/>
    <property type="match status" value="1"/>
</dbReference>
<evidence type="ECO:0000259" key="10">
    <source>
        <dbReference type="PROSITE" id="PS51294"/>
    </source>
</evidence>
<dbReference type="GO" id="GO:0046394">
    <property type="term" value="P:carboxylic acid biosynthetic process"/>
    <property type="evidence" value="ECO:0007669"/>
    <property type="project" value="UniProtKB-ARBA"/>
</dbReference>
<dbReference type="InterPro" id="IPR017930">
    <property type="entry name" value="Myb_dom"/>
</dbReference>
<evidence type="ECO:0000256" key="8">
    <source>
        <dbReference type="SAM" id="MobiDB-lite"/>
    </source>
</evidence>
<dbReference type="SMART" id="SM00717">
    <property type="entry name" value="SANT"/>
    <property type="match status" value="2"/>
</dbReference>
<protein>
    <submittedName>
        <fullName evidence="11">Uncharacterized protein</fullName>
    </submittedName>
</protein>
<name>A0A4S8JHB2_MUSBA</name>
<keyword evidence="3" id="KW-0805">Transcription regulation</keyword>
<dbReference type="CDD" id="cd00167">
    <property type="entry name" value="SANT"/>
    <property type="match status" value="2"/>
</dbReference>
<keyword evidence="7" id="KW-0175">Coiled coil</keyword>
<dbReference type="AlphaFoldDB" id="A0A4S8JHB2"/>
<dbReference type="InterPro" id="IPR015495">
    <property type="entry name" value="Myb_TF_plants"/>
</dbReference>
<feature type="domain" description="Myb-like" evidence="9">
    <location>
        <begin position="21"/>
        <end position="73"/>
    </location>
</feature>
<dbReference type="Pfam" id="PF00249">
    <property type="entry name" value="Myb_DNA-binding"/>
    <property type="match status" value="2"/>
</dbReference>
<keyword evidence="6" id="KW-0539">Nucleus</keyword>
<comment type="subcellular location">
    <subcellularLocation>
        <location evidence="1">Nucleus</location>
    </subcellularLocation>
</comment>
<gene>
    <name evidence="11" type="ORF">C4D60_Mb07t22870</name>
</gene>
<evidence type="ECO:0000313" key="12">
    <source>
        <dbReference type="Proteomes" id="UP000317650"/>
    </source>
</evidence>
<dbReference type="PANTHER" id="PTHR47994:SF5">
    <property type="entry name" value="F14D16.11-RELATED"/>
    <property type="match status" value="1"/>
</dbReference>
<feature type="compositionally biased region" description="Polar residues" evidence="8">
    <location>
        <begin position="147"/>
        <end position="178"/>
    </location>
</feature>
<dbReference type="InterPro" id="IPR001005">
    <property type="entry name" value="SANT/Myb"/>
</dbReference>
<organism evidence="11 12">
    <name type="scientific">Musa balbisiana</name>
    <name type="common">Banana</name>
    <dbReference type="NCBI Taxonomy" id="52838"/>
    <lineage>
        <taxon>Eukaryota</taxon>
        <taxon>Viridiplantae</taxon>
        <taxon>Streptophyta</taxon>
        <taxon>Embryophyta</taxon>
        <taxon>Tracheophyta</taxon>
        <taxon>Spermatophyta</taxon>
        <taxon>Magnoliopsida</taxon>
        <taxon>Liliopsida</taxon>
        <taxon>Zingiberales</taxon>
        <taxon>Musaceae</taxon>
        <taxon>Musa</taxon>
    </lineage>
</organism>
<evidence type="ECO:0000256" key="2">
    <source>
        <dbReference type="ARBA" id="ARBA00022737"/>
    </source>
</evidence>
<feature type="domain" description="HTH myb-type" evidence="10">
    <location>
        <begin position="74"/>
        <end position="128"/>
    </location>
</feature>
<dbReference type="FunFam" id="1.10.10.60:FF:000069">
    <property type="entry name" value="MYB transcription factor"/>
    <property type="match status" value="1"/>
</dbReference>
<keyword evidence="2" id="KW-0677">Repeat</keyword>
<dbReference type="FunFam" id="1.10.10.60:FF:000394">
    <property type="entry name" value="MYB transcription factor"/>
    <property type="match status" value="1"/>
</dbReference>
<keyword evidence="4" id="KW-0238">DNA-binding</keyword>
<accession>A0A4S8JHB2</accession>
<keyword evidence="12" id="KW-1185">Reference proteome</keyword>
<feature type="domain" description="HTH myb-type" evidence="10">
    <location>
        <begin position="21"/>
        <end position="73"/>
    </location>
</feature>
<evidence type="ECO:0000256" key="1">
    <source>
        <dbReference type="ARBA" id="ARBA00004123"/>
    </source>
</evidence>
<feature type="compositionally biased region" description="Polar residues" evidence="8">
    <location>
        <begin position="300"/>
        <end position="317"/>
    </location>
</feature>
<dbReference type="GO" id="GO:0005634">
    <property type="term" value="C:nucleus"/>
    <property type="evidence" value="ECO:0007669"/>
    <property type="project" value="UniProtKB-SubCell"/>
</dbReference>
<dbReference type="STRING" id="52838.A0A4S8JHB2"/>
<feature type="coiled-coil region" evidence="7">
    <location>
        <begin position="341"/>
        <end position="375"/>
    </location>
</feature>
<keyword evidence="5" id="KW-0804">Transcription</keyword>
<dbReference type="GO" id="GO:0006355">
    <property type="term" value="P:regulation of DNA-templated transcription"/>
    <property type="evidence" value="ECO:0007669"/>
    <property type="project" value="UniProtKB-ARBA"/>
</dbReference>
<evidence type="ECO:0000259" key="9">
    <source>
        <dbReference type="PROSITE" id="PS50090"/>
    </source>
</evidence>
<dbReference type="PROSITE" id="PS50090">
    <property type="entry name" value="MYB_LIKE"/>
    <property type="match status" value="2"/>
</dbReference>
<dbReference type="InterPro" id="IPR009057">
    <property type="entry name" value="Homeodomain-like_sf"/>
</dbReference>
<dbReference type="GO" id="GO:0000976">
    <property type="term" value="F:transcription cis-regulatory region binding"/>
    <property type="evidence" value="ECO:0007669"/>
    <property type="project" value="UniProtKB-ARBA"/>
</dbReference>
<evidence type="ECO:0000256" key="3">
    <source>
        <dbReference type="ARBA" id="ARBA00023015"/>
    </source>
</evidence>
<reference evidence="11 12" key="1">
    <citation type="journal article" date="2019" name="Nat. Plants">
        <title>Genome sequencing of Musa balbisiana reveals subgenome evolution and function divergence in polyploid bananas.</title>
        <authorList>
            <person name="Yao X."/>
        </authorList>
    </citation>
    <scope>NUCLEOTIDE SEQUENCE [LARGE SCALE GENOMIC DNA]</scope>
    <source>
        <strain evidence="12">cv. DH-PKW</strain>
        <tissue evidence="11">Leaves</tissue>
    </source>
</reference>
<proteinExistence type="predicted"/>
<dbReference type="Proteomes" id="UP000317650">
    <property type="component" value="Chromosome 7"/>
</dbReference>
<dbReference type="SUPFAM" id="SSF46689">
    <property type="entry name" value="Homeodomain-like"/>
    <property type="match status" value="1"/>
</dbReference>